<keyword evidence="3" id="KW-1185">Reference proteome</keyword>
<organism evidence="2 3">
    <name type="scientific">Lactuca saligna</name>
    <name type="common">Willowleaf lettuce</name>
    <dbReference type="NCBI Taxonomy" id="75948"/>
    <lineage>
        <taxon>Eukaryota</taxon>
        <taxon>Viridiplantae</taxon>
        <taxon>Streptophyta</taxon>
        <taxon>Embryophyta</taxon>
        <taxon>Tracheophyta</taxon>
        <taxon>Spermatophyta</taxon>
        <taxon>Magnoliopsida</taxon>
        <taxon>eudicotyledons</taxon>
        <taxon>Gunneridae</taxon>
        <taxon>Pentapetalae</taxon>
        <taxon>asterids</taxon>
        <taxon>campanulids</taxon>
        <taxon>Asterales</taxon>
        <taxon>Asteraceae</taxon>
        <taxon>Cichorioideae</taxon>
        <taxon>Cichorieae</taxon>
        <taxon>Lactucinae</taxon>
        <taxon>Lactuca</taxon>
    </lineage>
</organism>
<reference evidence="2" key="1">
    <citation type="submission" date="2023-04" db="EMBL/GenBank/DDBJ databases">
        <authorList>
            <person name="Vijverberg K."/>
            <person name="Xiong W."/>
            <person name="Schranz E."/>
        </authorList>
    </citation>
    <scope>NUCLEOTIDE SEQUENCE</scope>
</reference>
<protein>
    <submittedName>
        <fullName evidence="2">Uncharacterized protein</fullName>
    </submittedName>
</protein>
<evidence type="ECO:0000313" key="3">
    <source>
        <dbReference type="Proteomes" id="UP001177003"/>
    </source>
</evidence>
<evidence type="ECO:0000256" key="1">
    <source>
        <dbReference type="SAM" id="MobiDB-lite"/>
    </source>
</evidence>
<name>A0AA35Z9V5_LACSI</name>
<gene>
    <name evidence="2" type="ORF">LSALG_LOCUS27429</name>
</gene>
<feature type="compositionally biased region" description="Basic and acidic residues" evidence="1">
    <location>
        <begin position="48"/>
        <end position="57"/>
    </location>
</feature>
<dbReference type="Proteomes" id="UP001177003">
    <property type="component" value="Chromosome 5"/>
</dbReference>
<dbReference type="EMBL" id="OX465081">
    <property type="protein sequence ID" value="CAI9288107.1"/>
    <property type="molecule type" value="Genomic_DNA"/>
</dbReference>
<evidence type="ECO:0000313" key="2">
    <source>
        <dbReference type="EMBL" id="CAI9288107.1"/>
    </source>
</evidence>
<dbReference type="AlphaFoldDB" id="A0AA35Z9V5"/>
<accession>A0AA35Z9V5</accession>
<feature type="region of interest" description="Disordered" evidence="1">
    <location>
        <begin position="27"/>
        <end position="64"/>
    </location>
</feature>
<sequence length="121" mass="14165">MFLTIESQNAFSTLLYMRENIVEDHRFGKFSTPNDTPRDQPGGQVRQRGGELDKDEPPVIPTEDELPMVPYSVASRRFQDNLTRSANYTNMSLDYMMEKMHFPRPSHFLVSYPYVPSWEEL</sequence>
<proteinExistence type="predicted"/>